<name>A0A3S3PC47_9SPHI</name>
<reference evidence="1 2" key="1">
    <citation type="submission" date="2018-06" db="EMBL/GenBank/DDBJ databases">
        <title>Pedobacter endophyticus sp. nov., an endophytic bacterium isolated from a leaf of Triticum aestivum.</title>
        <authorList>
            <person name="Zhang L."/>
        </authorList>
    </citation>
    <scope>NUCLEOTIDE SEQUENCE [LARGE SCALE GENOMIC DNA]</scope>
    <source>
        <strain evidence="1 2">CM134L-2</strain>
    </source>
</reference>
<dbReference type="RefSeq" id="WP_128353336.1">
    <property type="nucleotide sequence ID" value="NZ_QMHN01000002.1"/>
</dbReference>
<evidence type="ECO:0000313" key="2">
    <source>
        <dbReference type="Proteomes" id="UP000284120"/>
    </source>
</evidence>
<comment type="caution">
    <text evidence="1">The sequence shown here is derived from an EMBL/GenBank/DDBJ whole genome shotgun (WGS) entry which is preliminary data.</text>
</comment>
<gene>
    <name evidence="1" type="ORF">DPV69_07375</name>
</gene>
<keyword evidence="2" id="KW-1185">Reference proteome</keyword>
<evidence type="ECO:0000313" key="1">
    <source>
        <dbReference type="EMBL" id="RWU08195.1"/>
    </source>
</evidence>
<proteinExistence type="predicted"/>
<sequence>MKKLLSVFVSCCLLSCHKDPQINLARPASFTMQAYYVRANWCLTGMVAIDVRDADLRKYMMSFAKDTGQRDIFFFTCIGDSSEFLFQNPNYKDFDTFDITIRYPKGREGAFTCTGDWTFPFSLMYVTKIKKH</sequence>
<dbReference type="Proteomes" id="UP000284120">
    <property type="component" value="Unassembled WGS sequence"/>
</dbReference>
<accession>A0A3S3PC47</accession>
<protein>
    <submittedName>
        <fullName evidence="1">Uncharacterized protein</fullName>
    </submittedName>
</protein>
<organism evidence="1 2">
    <name type="scientific">Pedobacter chitinilyticus</name>
    <dbReference type="NCBI Taxonomy" id="2233776"/>
    <lineage>
        <taxon>Bacteria</taxon>
        <taxon>Pseudomonadati</taxon>
        <taxon>Bacteroidota</taxon>
        <taxon>Sphingobacteriia</taxon>
        <taxon>Sphingobacteriales</taxon>
        <taxon>Sphingobacteriaceae</taxon>
        <taxon>Pedobacter</taxon>
    </lineage>
</organism>
<dbReference type="EMBL" id="SAYW01000002">
    <property type="protein sequence ID" value="RWU08195.1"/>
    <property type="molecule type" value="Genomic_DNA"/>
</dbReference>
<dbReference type="AlphaFoldDB" id="A0A3S3PC47"/>